<proteinExistence type="predicted"/>
<protein>
    <recommendedName>
        <fullName evidence="10">C2H2-type domain-containing protein</fullName>
    </recommendedName>
</protein>
<comment type="caution">
    <text evidence="11">The sequence shown here is derived from an EMBL/GenBank/DDBJ whole genome shotgun (WGS) entry which is preliminary data.</text>
</comment>
<evidence type="ECO:0000313" key="12">
    <source>
        <dbReference type="Proteomes" id="UP000242875"/>
    </source>
</evidence>
<sequence>MDLSVKSANGHTFSLLNDAILDRDQSPTGGRSPRPHPYGYMSRPISLPSFSPYERSPVSPVQSDSRGGYFSDSSKEVLDGEDEVYQGPVVSKRKYHCSYPGCSKSFTTSGHLARHNRIHTGEKNFTCLYPGCLSRFSRQDNMMQHYRTHITNKSRRANSKRSDHLFIDPPRHHLSLSQPSSPHKYTRPVEEPYPSPALIYDHHTLDYPLQSHYHCQPSPKSTQFDPLDGPKLPSIKHLLRDADLLKPPPYASLTPNQLAALASLPSPIHEMPRKQDGGLLRLANVVSYFG</sequence>
<reference evidence="11 12" key="1">
    <citation type="journal article" date="2017" name="Mycologia">
        <title>Bifiguratus adelaidae, gen. et sp. nov., a new member of Mucoromycotina in endophytic and soil-dwelling habitats.</title>
        <authorList>
            <person name="Torres-Cruz T.J."/>
            <person name="Billingsley Tobias T.L."/>
            <person name="Almatruk M."/>
            <person name="Hesse C."/>
            <person name="Kuske C.R."/>
            <person name="Desiro A."/>
            <person name="Benucci G.M."/>
            <person name="Bonito G."/>
            <person name="Stajich J.E."/>
            <person name="Dunlap C."/>
            <person name="Arnold A.E."/>
            <person name="Porras-Alfaro A."/>
        </authorList>
    </citation>
    <scope>NUCLEOTIDE SEQUENCE [LARGE SCALE GENOMIC DNA]</scope>
    <source>
        <strain evidence="11 12">AZ0501</strain>
    </source>
</reference>
<dbReference type="GO" id="GO:0000785">
    <property type="term" value="C:chromatin"/>
    <property type="evidence" value="ECO:0007669"/>
    <property type="project" value="TreeGrafter"/>
</dbReference>
<evidence type="ECO:0000256" key="2">
    <source>
        <dbReference type="ARBA" id="ARBA00022491"/>
    </source>
</evidence>
<dbReference type="GO" id="GO:0060258">
    <property type="term" value="P:negative regulation of filamentous growth"/>
    <property type="evidence" value="ECO:0007669"/>
    <property type="project" value="UniProtKB-ARBA"/>
</dbReference>
<keyword evidence="2" id="KW-0678">Repressor</keyword>
<gene>
    <name evidence="11" type="ORF">BZG36_04496</name>
</gene>
<dbReference type="GO" id="GO:0000122">
    <property type="term" value="P:negative regulation of transcription by RNA polymerase II"/>
    <property type="evidence" value="ECO:0007669"/>
    <property type="project" value="UniProtKB-ARBA"/>
</dbReference>
<dbReference type="FunFam" id="3.30.160.60:FF:001382">
    <property type="entry name" value="Transcriptional repressor"/>
    <property type="match status" value="1"/>
</dbReference>
<evidence type="ECO:0000256" key="5">
    <source>
        <dbReference type="ARBA" id="ARBA00022771"/>
    </source>
</evidence>
<comment type="subcellular location">
    <subcellularLocation>
        <location evidence="1">Nucleus</location>
    </subcellularLocation>
</comment>
<feature type="region of interest" description="Disordered" evidence="9">
    <location>
        <begin position="167"/>
        <end position="189"/>
    </location>
</feature>
<feature type="region of interest" description="Disordered" evidence="9">
    <location>
        <begin position="18"/>
        <end position="73"/>
    </location>
</feature>
<feature type="domain" description="C2H2-type" evidence="10">
    <location>
        <begin position="95"/>
        <end position="124"/>
    </location>
</feature>
<dbReference type="PANTHER" id="PTHR14003">
    <property type="entry name" value="TRANSCRIPTIONAL REPRESSOR PROTEIN YY"/>
    <property type="match status" value="1"/>
</dbReference>
<dbReference type="PROSITE" id="PS50157">
    <property type="entry name" value="ZINC_FINGER_C2H2_2"/>
    <property type="match status" value="2"/>
</dbReference>
<evidence type="ECO:0000313" key="11">
    <source>
        <dbReference type="EMBL" id="OZJ03379.1"/>
    </source>
</evidence>
<dbReference type="GO" id="GO:0000981">
    <property type="term" value="F:DNA-binding transcription factor activity, RNA polymerase II-specific"/>
    <property type="evidence" value="ECO:0007669"/>
    <property type="project" value="TreeGrafter"/>
</dbReference>
<evidence type="ECO:0000259" key="10">
    <source>
        <dbReference type="PROSITE" id="PS50157"/>
    </source>
</evidence>
<dbReference type="GO" id="GO:0008270">
    <property type="term" value="F:zinc ion binding"/>
    <property type="evidence" value="ECO:0007669"/>
    <property type="project" value="UniProtKB-KW"/>
</dbReference>
<dbReference type="GO" id="GO:0000978">
    <property type="term" value="F:RNA polymerase II cis-regulatory region sequence-specific DNA binding"/>
    <property type="evidence" value="ECO:0007669"/>
    <property type="project" value="TreeGrafter"/>
</dbReference>
<dbReference type="SMART" id="SM00355">
    <property type="entry name" value="ZnF_C2H2"/>
    <property type="match status" value="2"/>
</dbReference>
<evidence type="ECO:0000256" key="7">
    <source>
        <dbReference type="ARBA" id="ARBA00023242"/>
    </source>
</evidence>
<keyword evidence="5 8" id="KW-0863">Zinc-finger</keyword>
<dbReference type="OrthoDB" id="6365676at2759"/>
<organism evidence="11 12">
    <name type="scientific">Bifiguratus adelaidae</name>
    <dbReference type="NCBI Taxonomy" id="1938954"/>
    <lineage>
        <taxon>Eukaryota</taxon>
        <taxon>Fungi</taxon>
        <taxon>Fungi incertae sedis</taxon>
        <taxon>Mucoromycota</taxon>
        <taxon>Mucoromycotina</taxon>
        <taxon>Endogonomycetes</taxon>
        <taxon>Endogonales</taxon>
        <taxon>Endogonales incertae sedis</taxon>
        <taxon>Bifiguratus</taxon>
    </lineage>
</organism>
<dbReference type="InterPro" id="IPR036236">
    <property type="entry name" value="Znf_C2H2_sf"/>
</dbReference>
<dbReference type="SUPFAM" id="SSF57667">
    <property type="entry name" value="beta-beta-alpha zinc fingers"/>
    <property type="match status" value="1"/>
</dbReference>
<dbReference type="Proteomes" id="UP000242875">
    <property type="component" value="Unassembled WGS sequence"/>
</dbReference>
<dbReference type="InterPro" id="IPR013087">
    <property type="entry name" value="Znf_C2H2_type"/>
</dbReference>
<dbReference type="GO" id="GO:0005667">
    <property type="term" value="C:transcription regulator complex"/>
    <property type="evidence" value="ECO:0007669"/>
    <property type="project" value="TreeGrafter"/>
</dbReference>
<keyword evidence="4" id="KW-0677">Repeat</keyword>
<keyword evidence="12" id="KW-1185">Reference proteome</keyword>
<dbReference type="PANTHER" id="PTHR14003:SF19">
    <property type="entry name" value="YY2 TRANSCRIPTION FACTOR"/>
    <property type="match status" value="1"/>
</dbReference>
<evidence type="ECO:0000256" key="9">
    <source>
        <dbReference type="SAM" id="MobiDB-lite"/>
    </source>
</evidence>
<dbReference type="PROSITE" id="PS00028">
    <property type="entry name" value="ZINC_FINGER_C2H2_1"/>
    <property type="match status" value="2"/>
</dbReference>
<name>A0A261XYD3_9FUNG</name>
<evidence type="ECO:0000256" key="6">
    <source>
        <dbReference type="ARBA" id="ARBA00022833"/>
    </source>
</evidence>
<evidence type="ECO:0000256" key="3">
    <source>
        <dbReference type="ARBA" id="ARBA00022723"/>
    </source>
</evidence>
<dbReference type="Gene3D" id="3.30.160.60">
    <property type="entry name" value="Classic Zinc Finger"/>
    <property type="match status" value="2"/>
</dbReference>
<evidence type="ECO:0000256" key="4">
    <source>
        <dbReference type="ARBA" id="ARBA00022737"/>
    </source>
</evidence>
<feature type="domain" description="C2H2-type" evidence="10">
    <location>
        <begin position="125"/>
        <end position="154"/>
    </location>
</feature>
<dbReference type="EMBL" id="MVBO01000088">
    <property type="protein sequence ID" value="OZJ03379.1"/>
    <property type="molecule type" value="Genomic_DNA"/>
</dbReference>
<evidence type="ECO:0000256" key="1">
    <source>
        <dbReference type="ARBA" id="ARBA00004123"/>
    </source>
</evidence>
<keyword evidence="3" id="KW-0479">Metal-binding</keyword>
<keyword evidence="6" id="KW-0862">Zinc</keyword>
<accession>A0A261XYD3</accession>
<keyword evidence="7" id="KW-0539">Nucleus</keyword>
<dbReference type="AlphaFoldDB" id="A0A261XYD3"/>
<evidence type="ECO:0000256" key="8">
    <source>
        <dbReference type="PROSITE-ProRule" id="PRU00042"/>
    </source>
</evidence>
<dbReference type="Pfam" id="PF00096">
    <property type="entry name" value="zf-C2H2"/>
    <property type="match status" value="1"/>
</dbReference>
<dbReference type="GO" id="GO:0031519">
    <property type="term" value="C:PcG protein complex"/>
    <property type="evidence" value="ECO:0007669"/>
    <property type="project" value="TreeGrafter"/>
</dbReference>